<dbReference type="Pfam" id="PF00590">
    <property type="entry name" value="TP_methylase"/>
    <property type="match status" value="1"/>
</dbReference>
<dbReference type="RefSeq" id="WP_186772367.1">
    <property type="nucleotide sequence ID" value="NZ_JACOMF010000031.1"/>
</dbReference>
<dbReference type="PANTHER" id="PTHR45790:SF3">
    <property type="entry name" value="S-ADENOSYL-L-METHIONINE-DEPENDENT UROPORPHYRINOGEN III METHYLTRANSFERASE, CHLOROPLASTIC"/>
    <property type="match status" value="1"/>
</dbReference>
<evidence type="ECO:0000259" key="9">
    <source>
        <dbReference type="Pfam" id="PF00590"/>
    </source>
</evidence>
<evidence type="ECO:0000256" key="6">
    <source>
        <dbReference type="ARBA" id="ARBA00023244"/>
    </source>
</evidence>
<accession>A0A9X0UEG8</accession>
<dbReference type="Gene3D" id="3.40.1010.10">
    <property type="entry name" value="Cobalt-precorrin-4 Transmethylase, Domain 1"/>
    <property type="match status" value="1"/>
</dbReference>
<dbReference type="SUPFAM" id="SSF53790">
    <property type="entry name" value="Tetrapyrrole methylase"/>
    <property type="match status" value="1"/>
</dbReference>
<comment type="similarity">
    <text evidence="1 8">Belongs to the precorrin methyltransferase family.</text>
</comment>
<dbReference type="InterPro" id="IPR014776">
    <property type="entry name" value="4pyrrole_Mease_sub2"/>
</dbReference>
<keyword evidence="11" id="KW-1185">Reference proteome</keyword>
<keyword evidence="4 8" id="KW-0808">Transferase</keyword>
<name>A0A9X0UEG8_9PROT</name>
<dbReference type="InterPro" id="IPR035996">
    <property type="entry name" value="4pyrrol_Methylase_sf"/>
</dbReference>
<evidence type="ECO:0000256" key="5">
    <source>
        <dbReference type="ARBA" id="ARBA00022691"/>
    </source>
</evidence>
<dbReference type="AlphaFoldDB" id="A0A9X0UEG8"/>
<dbReference type="NCBIfam" id="NF004790">
    <property type="entry name" value="PRK06136.1"/>
    <property type="match status" value="1"/>
</dbReference>
<dbReference type="EC" id="2.1.1.107" evidence="2"/>
<dbReference type="EMBL" id="JACOMF010000031">
    <property type="protein sequence ID" value="MBC4017607.1"/>
    <property type="molecule type" value="Genomic_DNA"/>
</dbReference>
<evidence type="ECO:0000256" key="4">
    <source>
        <dbReference type="ARBA" id="ARBA00022679"/>
    </source>
</evidence>
<dbReference type="GO" id="GO:0004851">
    <property type="term" value="F:uroporphyrin-III C-methyltransferase activity"/>
    <property type="evidence" value="ECO:0007669"/>
    <property type="project" value="UniProtKB-EC"/>
</dbReference>
<evidence type="ECO:0000313" key="11">
    <source>
        <dbReference type="Proteomes" id="UP000600101"/>
    </source>
</evidence>
<evidence type="ECO:0000313" key="10">
    <source>
        <dbReference type="EMBL" id="MBC4017607.1"/>
    </source>
</evidence>
<organism evidence="10 11">
    <name type="scientific">Siccirubricoccus deserti</name>
    <dbReference type="NCBI Taxonomy" id="2013562"/>
    <lineage>
        <taxon>Bacteria</taxon>
        <taxon>Pseudomonadati</taxon>
        <taxon>Pseudomonadota</taxon>
        <taxon>Alphaproteobacteria</taxon>
        <taxon>Acetobacterales</taxon>
        <taxon>Roseomonadaceae</taxon>
        <taxon>Siccirubricoccus</taxon>
    </lineage>
</organism>
<dbReference type="GO" id="GO:0032259">
    <property type="term" value="P:methylation"/>
    <property type="evidence" value="ECO:0007669"/>
    <property type="project" value="UniProtKB-KW"/>
</dbReference>
<reference evidence="10" key="1">
    <citation type="submission" date="2020-08" db="EMBL/GenBank/DDBJ databases">
        <authorList>
            <person name="Hu Y."/>
            <person name="Nguyen S.V."/>
            <person name="Li F."/>
            <person name="Fanning S."/>
        </authorList>
    </citation>
    <scope>NUCLEOTIDE SEQUENCE</scope>
    <source>
        <strain evidence="10">SYSU D8009</strain>
    </source>
</reference>
<dbReference type="NCBIfam" id="TIGR01469">
    <property type="entry name" value="cobA_cysG_Cterm"/>
    <property type="match status" value="1"/>
</dbReference>
<evidence type="ECO:0000256" key="2">
    <source>
        <dbReference type="ARBA" id="ARBA00012162"/>
    </source>
</evidence>
<comment type="caution">
    <text evidence="10">The sequence shown here is derived from an EMBL/GenBank/DDBJ whole genome shotgun (WGS) entry which is preliminary data.</text>
</comment>
<keyword evidence="3 8" id="KW-0489">Methyltransferase</keyword>
<dbReference type="Gene3D" id="3.30.950.10">
    <property type="entry name" value="Methyltransferase, Cobalt-precorrin-4 Transmethylase, Domain 2"/>
    <property type="match status" value="1"/>
</dbReference>
<dbReference type="PROSITE" id="PS00840">
    <property type="entry name" value="SUMT_2"/>
    <property type="match status" value="1"/>
</dbReference>
<dbReference type="InterPro" id="IPR000878">
    <property type="entry name" value="4pyrrol_Mease"/>
</dbReference>
<comment type="pathway">
    <text evidence="7">Porphyrin-containing compound metabolism; siroheme biosynthesis; precorrin-2 from uroporphyrinogen III: step 1/1.</text>
</comment>
<sequence length="274" mass="27285">MTDVDYASALATGDAPAPGEVWLVGAGPGDPGLLTQRAASALARADLVLHDALPGRAMLRLVRAGATVLAVGKRKGHAPLSQAKINARLIAGARAGHRVVRLKGGDPFLFGRGGEEAVALTAAGIPWRVVPGVTAGTAAPAAAGIPLTHRGTASAVTFVTGHDEAGELPGSVDWDALGRAGGTIAAFMALSRLDEIALRLLAAGRAPKTPVAVVAQASLPGQAVLRTTLGTCTLEARRAALPTPALVVIGEVAGLGLLQAVAAPVPAVVASRTA</sequence>
<keyword evidence="5" id="KW-0949">S-adenosyl-L-methionine</keyword>
<dbReference type="Proteomes" id="UP000600101">
    <property type="component" value="Unassembled WGS sequence"/>
</dbReference>
<dbReference type="GO" id="GO:0019354">
    <property type="term" value="P:siroheme biosynthetic process"/>
    <property type="evidence" value="ECO:0007669"/>
    <property type="project" value="InterPro"/>
</dbReference>
<evidence type="ECO:0000256" key="7">
    <source>
        <dbReference type="ARBA" id="ARBA00025705"/>
    </source>
</evidence>
<proteinExistence type="inferred from homology"/>
<dbReference type="PANTHER" id="PTHR45790">
    <property type="entry name" value="SIROHEME SYNTHASE-RELATED"/>
    <property type="match status" value="1"/>
</dbReference>
<dbReference type="FunFam" id="3.40.1010.10:FF:000001">
    <property type="entry name" value="Siroheme synthase"/>
    <property type="match status" value="1"/>
</dbReference>
<dbReference type="InterPro" id="IPR006366">
    <property type="entry name" value="CobA/CysG_C"/>
</dbReference>
<dbReference type="InterPro" id="IPR003043">
    <property type="entry name" value="Uropor_MeTrfase_CS"/>
</dbReference>
<dbReference type="CDD" id="cd11642">
    <property type="entry name" value="SUMT"/>
    <property type="match status" value="1"/>
</dbReference>
<keyword evidence="6" id="KW-0627">Porphyrin biosynthesis</keyword>
<feature type="domain" description="Tetrapyrrole methylase" evidence="9">
    <location>
        <begin position="21"/>
        <end position="231"/>
    </location>
</feature>
<evidence type="ECO:0000256" key="8">
    <source>
        <dbReference type="RuleBase" id="RU003960"/>
    </source>
</evidence>
<dbReference type="InterPro" id="IPR014777">
    <property type="entry name" value="4pyrrole_Mease_sub1"/>
</dbReference>
<gene>
    <name evidence="10" type="primary">cobA</name>
    <name evidence="10" type="ORF">H7965_20055</name>
</gene>
<dbReference type="InterPro" id="IPR050161">
    <property type="entry name" value="Siro_Cobalamin_biosynth"/>
</dbReference>
<evidence type="ECO:0000256" key="3">
    <source>
        <dbReference type="ARBA" id="ARBA00022603"/>
    </source>
</evidence>
<evidence type="ECO:0000256" key="1">
    <source>
        <dbReference type="ARBA" id="ARBA00005879"/>
    </source>
</evidence>
<protein>
    <recommendedName>
        <fullName evidence="2">uroporphyrinogen-III C-methyltransferase</fullName>
        <ecNumber evidence="2">2.1.1.107</ecNumber>
    </recommendedName>
</protein>